<dbReference type="PANTHER" id="PTHR30606:SF10">
    <property type="entry name" value="PHOSPHATIDYLINOSITOL MANNOSIDE ACYLTRANSFERASE"/>
    <property type="match status" value="1"/>
</dbReference>
<dbReference type="AlphaFoldDB" id="A0A0L8V4P2"/>
<evidence type="ECO:0008006" key="10">
    <source>
        <dbReference type="Google" id="ProtNLM"/>
    </source>
</evidence>
<dbReference type="RefSeq" id="WP_053186620.1">
    <property type="nucleotide sequence ID" value="NZ_LGIA01000187.1"/>
</dbReference>
<keyword evidence="4" id="KW-0808">Transferase</keyword>
<dbReference type="GO" id="GO:0005886">
    <property type="term" value="C:plasma membrane"/>
    <property type="evidence" value="ECO:0007669"/>
    <property type="project" value="UniProtKB-SubCell"/>
</dbReference>
<dbReference type="InterPro" id="IPR004960">
    <property type="entry name" value="LipA_acyltrans"/>
</dbReference>
<comment type="caution">
    <text evidence="8">The sequence shown here is derived from an EMBL/GenBank/DDBJ whole genome shotgun (WGS) entry which is preliminary data.</text>
</comment>
<dbReference type="GO" id="GO:0016746">
    <property type="term" value="F:acyltransferase activity"/>
    <property type="evidence" value="ECO:0007669"/>
    <property type="project" value="UniProtKB-KW"/>
</dbReference>
<dbReference type="GO" id="GO:0009247">
    <property type="term" value="P:glycolipid biosynthetic process"/>
    <property type="evidence" value="ECO:0007669"/>
    <property type="project" value="UniProtKB-ARBA"/>
</dbReference>
<evidence type="ECO:0000256" key="2">
    <source>
        <dbReference type="ARBA" id="ARBA00022475"/>
    </source>
</evidence>
<dbReference type="EMBL" id="LGIA01000187">
    <property type="protein sequence ID" value="KOH43465.1"/>
    <property type="molecule type" value="Genomic_DNA"/>
</dbReference>
<evidence type="ECO:0000256" key="1">
    <source>
        <dbReference type="ARBA" id="ARBA00004533"/>
    </source>
</evidence>
<dbReference type="PANTHER" id="PTHR30606">
    <property type="entry name" value="LIPID A BIOSYNTHESIS LAUROYL ACYLTRANSFERASE"/>
    <property type="match status" value="1"/>
</dbReference>
<accession>A0A0L8V4P2</accession>
<gene>
    <name evidence="8" type="ORF">NC99_37440</name>
</gene>
<evidence type="ECO:0000313" key="9">
    <source>
        <dbReference type="Proteomes" id="UP000036958"/>
    </source>
</evidence>
<keyword evidence="6" id="KW-0012">Acyltransferase</keyword>
<evidence type="ECO:0000256" key="4">
    <source>
        <dbReference type="ARBA" id="ARBA00022679"/>
    </source>
</evidence>
<evidence type="ECO:0000256" key="5">
    <source>
        <dbReference type="ARBA" id="ARBA00023136"/>
    </source>
</evidence>
<comment type="subcellular location">
    <subcellularLocation>
        <location evidence="1">Cell inner membrane</location>
    </subcellularLocation>
</comment>
<keyword evidence="9" id="KW-1185">Reference proteome</keyword>
<evidence type="ECO:0000313" key="8">
    <source>
        <dbReference type="EMBL" id="KOH43465.1"/>
    </source>
</evidence>
<dbReference type="STRING" id="1409788.NC99_37440"/>
<keyword evidence="7" id="KW-1133">Transmembrane helix</keyword>
<evidence type="ECO:0000256" key="7">
    <source>
        <dbReference type="SAM" id="Phobius"/>
    </source>
</evidence>
<sequence>MKKVVFHIALAGLDLLSRLPFRLLYALSDLVYILTFYVFAYRHQVVLENLERSFPGKSDSEIKLLSRQFYHHLCDLLFEAFKLKTISPEKLKKRMEVVNPELVNRYFDEGKSVIVLTMHYNNWEWNAILPHQLKHHCLLVYNPARNLRWDAAINQMRERFGGELVSTKKIVKKVLDYEKRQKPTLTWLCADQRPLANARFWTTFLNQDAGFFPGPEALARCTNFPVLYQHVEKVKRGHYRIHFELLADSPASLPPDEILHRYVRKIESRIQAQPEFYLWSHKRWKHQKGAQNNRTS</sequence>
<keyword evidence="3" id="KW-0997">Cell inner membrane</keyword>
<dbReference type="PATRIC" id="fig|1409788.3.peg.3830"/>
<protein>
    <recommendedName>
        <fullName evidence="10">Lipid A biosynthesis acyltransferase</fullName>
    </recommendedName>
</protein>
<feature type="transmembrane region" description="Helical" evidence="7">
    <location>
        <begin position="21"/>
        <end position="40"/>
    </location>
</feature>
<name>A0A0L8V4P2_9BACT</name>
<dbReference type="Proteomes" id="UP000036958">
    <property type="component" value="Unassembled WGS sequence"/>
</dbReference>
<reference evidence="9" key="1">
    <citation type="submission" date="2015-07" db="EMBL/GenBank/DDBJ databases">
        <title>Genome sequencing of Sunxiuqinia dokdonensis strain SK.</title>
        <authorList>
            <person name="Ahn S."/>
            <person name="Kim B.-C."/>
        </authorList>
    </citation>
    <scope>NUCLEOTIDE SEQUENCE [LARGE SCALE GENOMIC DNA]</scope>
    <source>
        <strain evidence="9">SK</strain>
    </source>
</reference>
<evidence type="ECO:0000256" key="6">
    <source>
        <dbReference type="ARBA" id="ARBA00023315"/>
    </source>
</evidence>
<evidence type="ECO:0000256" key="3">
    <source>
        <dbReference type="ARBA" id="ARBA00022519"/>
    </source>
</evidence>
<keyword evidence="7" id="KW-0812">Transmembrane</keyword>
<keyword evidence="2" id="KW-1003">Cell membrane</keyword>
<proteinExistence type="predicted"/>
<dbReference type="Pfam" id="PF03279">
    <property type="entry name" value="Lip_A_acyltrans"/>
    <property type="match status" value="1"/>
</dbReference>
<dbReference type="CDD" id="cd07984">
    <property type="entry name" value="LPLAT_LABLAT-like"/>
    <property type="match status" value="1"/>
</dbReference>
<organism evidence="8 9">
    <name type="scientific">Sunxiuqinia dokdonensis</name>
    <dbReference type="NCBI Taxonomy" id="1409788"/>
    <lineage>
        <taxon>Bacteria</taxon>
        <taxon>Pseudomonadati</taxon>
        <taxon>Bacteroidota</taxon>
        <taxon>Bacteroidia</taxon>
        <taxon>Marinilabiliales</taxon>
        <taxon>Prolixibacteraceae</taxon>
        <taxon>Sunxiuqinia</taxon>
    </lineage>
</organism>
<keyword evidence="5 7" id="KW-0472">Membrane</keyword>
<dbReference type="OrthoDB" id="9801955at2"/>